<sequence length="131" mass="15092">MKDFLCDNFQNSVEEVLIRHKSILDILTKLQESSAKINRAVIKSVTSCGCIKINASNHEVPDDINYEDIKEYLNNHLQGELCEVCREKIIEEMGKNLFYITALANNLDINLYEVILEEHKKIEALGKFSLY</sequence>
<dbReference type="STRING" id="36842.SAMN02194393_04785"/>
<proteinExistence type="predicted"/>
<organism evidence="1 2">
    <name type="scientific">Maledivibacter halophilus</name>
    <dbReference type="NCBI Taxonomy" id="36842"/>
    <lineage>
        <taxon>Bacteria</taxon>
        <taxon>Bacillati</taxon>
        <taxon>Bacillota</taxon>
        <taxon>Clostridia</taxon>
        <taxon>Peptostreptococcales</taxon>
        <taxon>Caminicellaceae</taxon>
        <taxon>Maledivibacter</taxon>
    </lineage>
</organism>
<accession>A0A1T5MIA9</accession>
<protein>
    <recommendedName>
        <fullName evidence="3">DUF1573 domain-containing protein</fullName>
    </recommendedName>
</protein>
<dbReference type="EMBL" id="FUZT01000016">
    <property type="protein sequence ID" value="SKC87940.1"/>
    <property type="molecule type" value="Genomic_DNA"/>
</dbReference>
<evidence type="ECO:0000313" key="2">
    <source>
        <dbReference type="Proteomes" id="UP000190285"/>
    </source>
</evidence>
<dbReference type="RefSeq" id="WP_079495310.1">
    <property type="nucleotide sequence ID" value="NZ_FUZT01000016.1"/>
</dbReference>
<dbReference type="OrthoDB" id="2988649at2"/>
<name>A0A1T5MIA9_9FIRM</name>
<evidence type="ECO:0008006" key="3">
    <source>
        <dbReference type="Google" id="ProtNLM"/>
    </source>
</evidence>
<keyword evidence="2" id="KW-1185">Reference proteome</keyword>
<dbReference type="Proteomes" id="UP000190285">
    <property type="component" value="Unassembled WGS sequence"/>
</dbReference>
<dbReference type="AlphaFoldDB" id="A0A1T5MIA9"/>
<evidence type="ECO:0000313" key="1">
    <source>
        <dbReference type="EMBL" id="SKC87940.1"/>
    </source>
</evidence>
<dbReference type="Gene3D" id="1.10.287.1080">
    <property type="entry name" value="MazG-like"/>
    <property type="match status" value="1"/>
</dbReference>
<gene>
    <name evidence="1" type="ORF">SAMN02194393_04785</name>
</gene>
<reference evidence="1 2" key="1">
    <citation type="submission" date="2017-02" db="EMBL/GenBank/DDBJ databases">
        <authorList>
            <person name="Peterson S.W."/>
        </authorList>
    </citation>
    <scope>NUCLEOTIDE SEQUENCE [LARGE SCALE GENOMIC DNA]</scope>
    <source>
        <strain evidence="1 2">M1</strain>
    </source>
</reference>